<comment type="caution">
    <text evidence="1">The sequence shown here is derived from an EMBL/GenBank/DDBJ whole genome shotgun (WGS) entry which is preliminary data.</text>
</comment>
<protein>
    <submittedName>
        <fullName evidence="1">Uncharacterized protein</fullName>
    </submittedName>
</protein>
<dbReference type="VEuPathDB" id="FungiDB:PSTT_16958"/>
<name>A0A2S4UAK6_9BASI</name>
<organism evidence="1 2">
    <name type="scientific">Puccinia striiformis</name>
    <dbReference type="NCBI Taxonomy" id="27350"/>
    <lineage>
        <taxon>Eukaryota</taxon>
        <taxon>Fungi</taxon>
        <taxon>Dikarya</taxon>
        <taxon>Basidiomycota</taxon>
        <taxon>Pucciniomycotina</taxon>
        <taxon>Pucciniomycetes</taxon>
        <taxon>Pucciniales</taxon>
        <taxon>Pucciniaceae</taxon>
        <taxon>Puccinia</taxon>
    </lineage>
</organism>
<proteinExistence type="predicted"/>
<sequence>MLRYMVQYHGQDILRKSIARLHDEGLYPHLQAYDEAALLYSDALDSVYAKFGEVLQKLPIPELADKRSEWRRWQLIYLTNRGQRNQPSILSLGADHELPIKYDEEVPLDQSIGIEKPNYRFRHLLLQEVASYPVWRRNMEQNLRESRVTHPTPPTIAMLEEESRHILYMLQNKIPTLSPSEQASKLYKFLMALFVIRMMHDQPNQFCRFTYGVSSILAIDLRISGVMFSSSGPLSHSSQIVLHSLFCRPLCC</sequence>
<gene>
    <name evidence="1" type="ORF">PSTT_16958</name>
</gene>
<keyword evidence="2" id="KW-1185">Reference proteome</keyword>
<evidence type="ECO:0000313" key="1">
    <source>
        <dbReference type="EMBL" id="POV94231.1"/>
    </source>
</evidence>
<dbReference type="VEuPathDB" id="FungiDB:PSHT_15846"/>
<dbReference type="AlphaFoldDB" id="A0A2S4UAK6"/>
<dbReference type="EMBL" id="PKSL01000438">
    <property type="protein sequence ID" value="POV94231.1"/>
    <property type="molecule type" value="Genomic_DNA"/>
</dbReference>
<accession>A0A2S4UAK6</accession>
<dbReference type="Proteomes" id="UP000239156">
    <property type="component" value="Unassembled WGS sequence"/>
</dbReference>
<evidence type="ECO:0000313" key="2">
    <source>
        <dbReference type="Proteomes" id="UP000239156"/>
    </source>
</evidence>
<reference evidence="1" key="1">
    <citation type="submission" date="2017-12" db="EMBL/GenBank/DDBJ databases">
        <title>Gene loss provides genomic basis for host adaptation in cereal stripe rust fungi.</title>
        <authorList>
            <person name="Xia C."/>
        </authorList>
    </citation>
    <scope>NUCLEOTIDE SEQUENCE [LARGE SCALE GENOMIC DNA]</scope>
    <source>
        <strain evidence="1">93-210</strain>
    </source>
</reference>